<feature type="compositionally biased region" description="Low complexity" evidence="3">
    <location>
        <begin position="1"/>
        <end position="23"/>
    </location>
</feature>
<dbReference type="GO" id="GO:0051260">
    <property type="term" value="P:protein homooligomerization"/>
    <property type="evidence" value="ECO:0007669"/>
    <property type="project" value="InterPro"/>
</dbReference>
<evidence type="ECO:0000313" key="7">
    <source>
        <dbReference type="WBParaSite" id="HPLM_0000734501-mRNA-1"/>
    </source>
</evidence>
<dbReference type="InterPro" id="IPR045068">
    <property type="entry name" value="BACURD1-3"/>
</dbReference>
<keyword evidence="2" id="KW-0175">Coiled coil</keyword>
<evidence type="ECO:0000259" key="4">
    <source>
        <dbReference type="PROSITE" id="PS50097"/>
    </source>
</evidence>
<dbReference type="OrthoDB" id="9909311at2759"/>
<feature type="domain" description="BTB" evidence="4">
    <location>
        <begin position="653"/>
        <end position="721"/>
    </location>
</feature>
<dbReference type="InterPro" id="IPR009057">
    <property type="entry name" value="Homeodomain-like_sf"/>
</dbReference>
<dbReference type="InterPro" id="IPR000210">
    <property type="entry name" value="BTB/POZ_dom"/>
</dbReference>
<dbReference type="WBParaSite" id="HPLM_0000734501-mRNA-1">
    <property type="protein sequence ID" value="HPLM_0000734501-mRNA-1"/>
    <property type="gene ID" value="HPLM_0000734501"/>
</dbReference>
<feature type="coiled-coil region" evidence="2">
    <location>
        <begin position="373"/>
        <end position="407"/>
    </location>
</feature>
<dbReference type="AlphaFoldDB" id="A0A0N4WAE2"/>
<evidence type="ECO:0000256" key="1">
    <source>
        <dbReference type="ARBA" id="ARBA00004123"/>
    </source>
</evidence>
<sequence length="930" mass="105752">MESHRAAAAPPSTPSAGATATSANVTHAVDAAASTAESCDQERRKKKPYKELTLQEKVQLIRLAEENSGMSQAAIAERYTIAKSNVCRILQRKKEYLMAYESAGYAGSRKRKLKSANTDMMQDSRQMGLLVPAPTDNPGNETLRAHMYKQHQISRMFMCRCCNWAFPDKTSLHMHIQAREEGKSITVPVIGKGLAPDGVDSQYPNLHPINNNTLPQMQNPGGVLLTPTPGLPFFSAPPPPLTSSTEDMSRLRDRLVLNSLMTQPGFGLAAAWLNNLPKPIPTTKPLVDLMKKDTREEDECEVNVENDSAQADDDKNVDSRFAISPSHVSPSETHSSASPNGCYDCAVYKTKLTMADNKCRYLESRGNTLQTEAVRAQAQISSAEAALRALEAETRALREQTEMLHRRLLDCQFRRSCSETLPGGEVSVGAIAWLLVVSLKTINCEHVSDKLCVSEETIMSGLNRRVKLNVGGQIFETTEGTLCRIPNTKLSRLVERIDRSNDNNNEVFIDHDPKYFPMVLNFLRDGRIPLPDTVAEIDQLLWEAQYFELPTLTDFIESEEQRGPPFFRGDKVVWRDQNFQRALAKVGWRFDGSTSDSLKPLCFMPRSDEIRTCVTCGVTTDSFDRNYRTIFELPRNATFAVGEVRKFLRDSDEKVQLNIGGEFFEVRVADLKRYPKTMFARMVDQIWSKDLGTRVIFIDRSPKYFKLIMDFIVNGTVQLPRSRIELTEIEQEAEFYQLDELIAVILREDRRCFGEGPPFFPKDRVMTLIMDFIVNGTVQLPRSRIELDEIEQEAEFYQLDDLIAMILREDRRCFGEGPPFFPKDRVVWRTRNFWRQMLARGWRFDGNKEQLPLCFTHFTLFSPNEICYLCGVETKDLNGLYKCLFDFPRDFSFTIGEIDKIYGDCCCCDVRFGKSSFIFHIPTPLLRLAD</sequence>
<dbReference type="Gene3D" id="3.30.710.10">
    <property type="entry name" value="Potassium Channel Kv1.1, Chain A"/>
    <property type="match status" value="3"/>
</dbReference>
<evidence type="ECO:0000256" key="3">
    <source>
        <dbReference type="SAM" id="MobiDB-lite"/>
    </source>
</evidence>
<dbReference type="GO" id="GO:0003677">
    <property type="term" value="F:DNA binding"/>
    <property type="evidence" value="ECO:0007669"/>
    <property type="project" value="InterPro"/>
</dbReference>
<dbReference type="SUPFAM" id="SSF46689">
    <property type="entry name" value="Homeodomain-like"/>
    <property type="match status" value="1"/>
</dbReference>
<evidence type="ECO:0000256" key="2">
    <source>
        <dbReference type="SAM" id="Coils"/>
    </source>
</evidence>
<dbReference type="PROSITE" id="PS50097">
    <property type="entry name" value="BTB"/>
    <property type="match status" value="1"/>
</dbReference>
<feature type="region of interest" description="Disordered" evidence="3">
    <location>
        <begin position="298"/>
        <end position="338"/>
    </location>
</feature>
<feature type="compositionally biased region" description="Polar residues" evidence="3">
    <location>
        <begin position="326"/>
        <end position="338"/>
    </location>
</feature>
<dbReference type="SUPFAM" id="SSF54695">
    <property type="entry name" value="POZ domain"/>
    <property type="match status" value="3"/>
</dbReference>
<accession>A0A0N4WAE2</accession>
<keyword evidence="6" id="KW-1185">Reference proteome</keyword>
<reference evidence="5 6" key="2">
    <citation type="submission" date="2018-11" db="EMBL/GenBank/DDBJ databases">
        <authorList>
            <consortium name="Pathogen Informatics"/>
        </authorList>
    </citation>
    <scope>NUCLEOTIDE SEQUENCE [LARGE SCALE GENOMIC DNA]</scope>
    <source>
        <strain evidence="5 6">MHpl1</strain>
    </source>
</reference>
<proteinExistence type="predicted"/>
<feature type="region of interest" description="Disordered" evidence="3">
    <location>
        <begin position="1"/>
        <end position="24"/>
    </location>
</feature>
<dbReference type="GO" id="GO:0005634">
    <property type="term" value="C:nucleus"/>
    <property type="evidence" value="ECO:0007669"/>
    <property type="project" value="UniProtKB-SubCell"/>
</dbReference>
<dbReference type="InterPro" id="IPR003131">
    <property type="entry name" value="T1-type_BTB"/>
</dbReference>
<dbReference type="PANTHER" id="PTHR11145:SF8">
    <property type="entry name" value="RE57120P"/>
    <property type="match status" value="1"/>
</dbReference>
<dbReference type="EMBL" id="UZAF01016641">
    <property type="protein sequence ID" value="VDO31590.1"/>
    <property type="molecule type" value="Genomic_DNA"/>
</dbReference>
<comment type="subcellular location">
    <subcellularLocation>
        <location evidence="1">Nucleus</location>
    </subcellularLocation>
</comment>
<dbReference type="Proteomes" id="UP000268014">
    <property type="component" value="Unassembled WGS sequence"/>
</dbReference>
<evidence type="ECO:0000313" key="5">
    <source>
        <dbReference type="EMBL" id="VDO31590.1"/>
    </source>
</evidence>
<evidence type="ECO:0000313" key="6">
    <source>
        <dbReference type="Proteomes" id="UP000268014"/>
    </source>
</evidence>
<dbReference type="InterPro" id="IPR011333">
    <property type="entry name" value="SKP1/BTB/POZ_sf"/>
</dbReference>
<gene>
    <name evidence="5" type="ORF">HPLM_LOCUS7337</name>
</gene>
<dbReference type="InterPro" id="IPR007889">
    <property type="entry name" value="HTH_Psq"/>
</dbReference>
<name>A0A0N4WAE2_HAEPC</name>
<dbReference type="Pfam" id="PF02214">
    <property type="entry name" value="BTB_2"/>
    <property type="match status" value="2"/>
</dbReference>
<dbReference type="CDD" id="cd18316">
    <property type="entry name" value="BTB_POZ_KCTD-like"/>
    <property type="match status" value="2"/>
</dbReference>
<dbReference type="STRING" id="6290.A0A0N4WAE2"/>
<protein>
    <submittedName>
        <fullName evidence="7">BTB domain-containing protein</fullName>
    </submittedName>
</protein>
<dbReference type="SMART" id="SM00225">
    <property type="entry name" value="BTB"/>
    <property type="match status" value="2"/>
</dbReference>
<dbReference type="Gene3D" id="1.10.10.60">
    <property type="entry name" value="Homeodomain-like"/>
    <property type="match status" value="1"/>
</dbReference>
<dbReference type="Pfam" id="PF04218">
    <property type="entry name" value="CENP-B_N"/>
    <property type="match status" value="1"/>
</dbReference>
<organism evidence="7">
    <name type="scientific">Haemonchus placei</name>
    <name type="common">Barber's pole worm</name>
    <dbReference type="NCBI Taxonomy" id="6290"/>
    <lineage>
        <taxon>Eukaryota</taxon>
        <taxon>Metazoa</taxon>
        <taxon>Ecdysozoa</taxon>
        <taxon>Nematoda</taxon>
        <taxon>Chromadorea</taxon>
        <taxon>Rhabditida</taxon>
        <taxon>Rhabditina</taxon>
        <taxon>Rhabditomorpha</taxon>
        <taxon>Strongyloidea</taxon>
        <taxon>Trichostrongylidae</taxon>
        <taxon>Haemonchus</taxon>
    </lineage>
</organism>
<dbReference type="PANTHER" id="PTHR11145">
    <property type="entry name" value="BTB/POZ DOMAIN-CONTAINING ADAPTER FOR CUL3-MEDIATED RHOA DEGRADATION PROTEIN FAMILY MEMBER"/>
    <property type="match status" value="1"/>
</dbReference>
<reference evidence="7" key="1">
    <citation type="submission" date="2016-04" db="UniProtKB">
        <authorList>
            <consortium name="WormBaseParasite"/>
        </authorList>
    </citation>
    <scope>IDENTIFICATION</scope>
</reference>